<dbReference type="GO" id="GO:0005737">
    <property type="term" value="C:cytoplasm"/>
    <property type="evidence" value="ECO:0007669"/>
    <property type="project" value="UniProtKB-SubCell"/>
</dbReference>
<gene>
    <name evidence="9" type="primary">RO60</name>
    <name evidence="9" type="ORF">AMEX_G10357</name>
</gene>
<dbReference type="InterPro" id="IPR008858">
    <property type="entry name" value="TROVE_dom"/>
</dbReference>
<evidence type="ECO:0000313" key="10">
    <source>
        <dbReference type="Proteomes" id="UP000752171"/>
    </source>
</evidence>
<dbReference type="Pfam" id="PF25045">
    <property type="entry name" value="vWA_Ro60"/>
    <property type="match status" value="1"/>
</dbReference>
<comment type="caution">
    <text evidence="9">The sequence shown here is derived from an EMBL/GenBank/DDBJ whole genome shotgun (WGS) entry which is preliminary data.</text>
</comment>
<sequence length="542" mass="60077">MELSSPPEQLLNDQEEQGHFSSGGADHPWAVTESLRLRRFLCYGSESATYSTRERALGPEGALALMELVQGGRSCEVVEEVKRMCLEGKTVRPNPALFALAVCSQNSDAKAKQAAFRALQELCSSPGQLFTFIQYKKELKDGLCCGMWGRGLRRAVNDWYNSQDALSLAHTVTRCKHRAGWSHQDLLRLSHLKPANDAIALISKYVTKGWKVVQEAYADKEKSEELMKVFLYLEAVEKAKHSTDEQEVVHLIEEYRLEREQILTTHLKSKEVWKALLKEMSMSALMRHLGKMTADKVLMPGSPEVAAVCERIQDEQALTKAKTHPFSVLVASENYKRGHGKRGKLKWQPNRDIIQALDCAFAKCLSNVEPTGKRFMVGVDVSACLHSLALGSSVPSVAVAAAMSMVIARTEPESEVLIFSEEALVPCVISDDTSLIQVTAQLVQIQSVGTDCTLPIQWASENDKTVDVFIIFTNNETYATINPTEALRTYREKTGVFSKLIVCGMTSNGLSVADPDDRGMLDICGFDSRAVDVIHNFVLDAI</sequence>
<comment type="similarity">
    <text evidence="2">Belongs to the Ro 60 kDa family.</text>
</comment>
<dbReference type="GO" id="GO:0046872">
    <property type="term" value="F:metal ion binding"/>
    <property type="evidence" value="ECO:0007669"/>
    <property type="project" value="UniProtKB-KW"/>
</dbReference>
<evidence type="ECO:0000256" key="6">
    <source>
        <dbReference type="ARBA" id="ARBA00023274"/>
    </source>
</evidence>
<protein>
    <submittedName>
        <fullName evidence="9">60 kDa SS-A/Ro ribonucleoprotein</fullName>
    </submittedName>
</protein>
<accession>A0A8T2LP43</accession>
<dbReference type="SUPFAM" id="SSF53300">
    <property type="entry name" value="vWA-like"/>
    <property type="match status" value="1"/>
</dbReference>
<evidence type="ECO:0000259" key="8">
    <source>
        <dbReference type="PROSITE" id="PS50988"/>
    </source>
</evidence>
<dbReference type="InterPro" id="IPR036465">
    <property type="entry name" value="vWFA_dom_sf"/>
</dbReference>
<dbReference type="InterPro" id="IPR056800">
    <property type="entry name" value="vWA_Ro60"/>
</dbReference>
<proteinExistence type="inferred from homology"/>
<dbReference type="EMBL" id="JAICCE010000008">
    <property type="protein sequence ID" value="KAG9273623.1"/>
    <property type="molecule type" value="Genomic_DNA"/>
</dbReference>
<dbReference type="Gene3D" id="3.40.50.410">
    <property type="entry name" value="von Willebrand factor, type A domain"/>
    <property type="match status" value="1"/>
</dbReference>
<keyword evidence="4" id="KW-0479">Metal-binding</keyword>
<evidence type="ECO:0000256" key="5">
    <source>
        <dbReference type="ARBA" id="ARBA00022884"/>
    </source>
</evidence>
<dbReference type="PANTHER" id="PTHR14202">
    <property type="entry name" value="60 KDA RIBONUCLEOPROTEIN SSA/RO"/>
    <property type="match status" value="1"/>
</dbReference>
<dbReference type="GO" id="GO:0003723">
    <property type="term" value="F:RNA binding"/>
    <property type="evidence" value="ECO:0007669"/>
    <property type="project" value="UniProtKB-KW"/>
</dbReference>
<dbReference type="PANTHER" id="PTHR14202:SF0">
    <property type="entry name" value="RNA-BINDING PROTEIN RO60"/>
    <property type="match status" value="1"/>
</dbReference>
<comment type="subcellular location">
    <subcellularLocation>
        <location evidence="1">Cytoplasm</location>
    </subcellularLocation>
</comment>
<evidence type="ECO:0000313" key="9">
    <source>
        <dbReference type="EMBL" id="KAG9273623.1"/>
    </source>
</evidence>
<dbReference type="FunFam" id="3.40.50.410:FF:000033">
    <property type="entry name" value="60 kDa SS-A/Ro ribonucleoprotein"/>
    <property type="match status" value="1"/>
</dbReference>
<dbReference type="OrthoDB" id="6098064at2759"/>
<dbReference type="GO" id="GO:1990904">
    <property type="term" value="C:ribonucleoprotein complex"/>
    <property type="evidence" value="ECO:0007669"/>
    <property type="project" value="UniProtKB-KW"/>
</dbReference>
<dbReference type="Proteomes" id="UP000752171">
    <property type="component" value="Unassembled WGS sequence"/>
</dbReference>
<feature type="region of interest" description="Disordered" evidence="7">
    <location>
        <begin position="1"/>
        <end position="25"/>
    </location>
</feature>
<reference evidence="9 10" key="1">
    <citation type="submission" date="2021-07" db="EMBL/GenBank/DDBJ databases">
        <authorList>
            <person name="Imarazene B."/>
            <person name="Zahm M."/>
            <person name="Klopp C."/>
            <person name="Cabau C."/>
            <person name="Beille S."/>
            <person name="Jouanno E."/>
            <person name="Castinel A."/>
            <person name="Lluch J."/>
            <person name="Gil L."/>
            <person name="Kuchtly C."/>
            <person name="Lopez Roques C."/>
            <person name="Donnadieu C."/>
            <person name="Parrinello H."/>
            <person name="Journot L."/>
            <person name="Du K."/>
            <person name="Schartl M."/>
            <person name="Retaux S."/>
            <person name="Guiguen Y."/>
        </authorList>
    </citation>
    <scope>NUCLEOTIDE SEQUENCE [LARGE SCALE GENOMIC DNA]</scope>
    <source>
        <strain evidence="9">Pach_M1</strain>
        <tissue evidence="9">Testis</tissue>
    </source>
</reference>
<dbReference type="Pfam" id="PF05731">
    <property type="entry name" value="TROVE"/>
    <property type="match status" value="1"/>
</dbReference>
<organism evidence="9 10">
    <name type="scientific">Astyanax mexicanus</name>
    <name type="common">Blind cave fish</name>
    <name type="synonym">Astyanax fasciatus mexicanus</name>
    <dbReference type="NCBI Taxonomy" id="7994"/>
    <lineage>
        <taxon>Eukaryota</taxon>
        <taxon>Metazoa</taxon>
        <taxon>Chordata</taxon>
        <taxon>Craniata</taxon>
        <taxon>Vertebrata</taxon>
        <taxon>Euteleostomi</taxon>
        <taxon>Actinopterygii</taxon>
        <taxon>Neopterygii</taxon>
        <taxon>Teleostei</taxon>
        <taxon>Ostariophysi</taxon>
        <taxon>Characiformes</taxon>
        <taxon>Characoidei</taxon>
        <taxon>Acestrorhamphidae</taxon>
        <taxon>Acestrorhamphinae</taxon>
        <taxon>Astyanax</taxon>
    </lineage>
</organism>
<evidence type="ECO:0000256" key="7">
    <source>
        <dbReference type="SAM" id="MobiDB-lite"/>
    </source>
</evidence>
<name>A0A8T2LP43_ASTMX</name>
<dbReference type="InterPro" id="IPR040322">
    <property type="entry name" value="TROVE2"/>
</dbReference>
<dbReference type="InterPro" id="IPR037214">
    <property type="entry name" value="TROVE_dom_sf"/>
</dbReference>
<evidence type="ECO:0000256" key="4">
    <source>
        <dbReference type="ARBA" id="ARBA00022723"/>
    </source>
</evidence>
<evidence type="ECO:0000256" key="1">
    <source>
        <dbReference type="ARBA" id="ARBA00004496"/>
    </source>
</evidence>
<dbReference type="PROSITE" id="PS50988">
    <property type="entry name" value="TROVE"/>
    <property type="match status" value="1"/>
</dbReference>
<dbReference type="AlphaFoldDB" id="A0A8T2LP43"/>
<keyword evidence="6 9" id="KW-0687">Ribonucleoprotein</keyword>
<evidence type="ECO:0000256" key="2">
    <source>
        <dbReference type="ARBA" id="ARBA00007814"/>
    </source>
</evidence>
<feature type="domain" description="TROVE" evidence="8">
    <location>
        <begin position="20"/>
        <end position="373"/>
    </location>
</feature>
<keyword evidence="5" id="KW-0694">RNA-binding</keyword>
<dbReference type="SUPFAM" id="SSF140864">
    <property type="entry name" value="TROVE domain-like"/>
    <property type="match status" value="1"/>
</dbReference>
<evidence type="ECO:0000256" key="3">
    <source>
        <dbReference type="ARBA" id="ARBA00022490"/>
    </source>
</evidence>
<keyword evidence="3" id="KW-0963">Cytoplasm</keyword>